<dbReference type="EMBL" id="CP019438">
    <property type="protein sequence ID" value="AQS50055.1"/>
    <property type="molecule type" value="Genomic_DNA"/>
</dbReference>
<name>A0ABN4XFI8_9RHOB</name>
<proteinExistence type="predicted"/>
<organism evidence="1 2">
    <name type="scientific">Thioclava nitratireducens</name>
    <dbReference type="NCBI Taxonomy" id="1915078"/>
    <lineage>
        <taxon>Bacteria</taxon>
        <taxon>Pseudomonadati</taxon>
        <taxon>Pseudomonadota</taxon>
        <taxon>Alphaproteobacteria</taxon>
        <taxon>Rhodobacterales</taxon>
        <taxon>Paracoccaceae</taxon>
        <taxon>Thioclava</taxon>
    </lineage>
</organism>
<gene>
    <name evidence="1" type="ORF">BMG03_19210</name>
</gene>
<sequence length="184" mass="20528">MSSYYGNKCLLITKADLDLGEAVGVADLEAHLYDYVEMQFGESEPPSLEVIAVCSQRENQTWCADRSDAAPKWLSEELNWDQILVRITAERLALDEDTASKICSDPATAEPILKNMMFDDLRDENYGALSRRADALSSLNSGTAPGLLGWNSFVKEELDQAIDLREARDPADPGLLVEIAYHWR</sequence>
<evidence type="ECO:0000313" key="1">
    <source>
        <dbReference type="EMBL" id="AQS50055.1"/>
    </source>
</evidence>
<keyword evidence="1" id="KW-0614">Plasmid</keyword>
<protein>
    <submittedName>
        <fullName evidence="1">Uncharacterized protein</fullName>
    </submittedName>
</protein>
<reference evidence="1 2" key="1">
    <citation type="submission" date="2017-01" db="EMBL/GenBank/DDBJ databases">
        <title>The complete genome sequence of a sulfur-oxidizing marine bacterium Thioclava sp. 25B10_4T.</title>
        <authorList>
            <person name="Liu Y."/>
            <person name="Lai Q."/>
            <person name="Shao Z."/>
        </authorList>
    </citation>
    <scope>NUCLEOTIDE SEQUENCE [LARGE SCALE GENOMIC DNA]</scope>
    <source>
        <strain evidence="1 2">25B10_4</strain>
        <plasmid evidence="1 2">unnamed1</plasmid>
    </source>
</reference>
<dbReference type="RefSeq" id="WP_075777328.1">
    <property type="nucleotide sequence ID" value="NZ_CP019438.1"/>
</dbReference>
<keyword evidence="2" id="KW-1185">Reference proteome</keyword>
<dbReference type="Proteomes" id="UP000185622">
    <property type="component" value="Plasmid unnamed1"/>
</dbReference>
<accession>A0ABN4XFI8</accession>
<geneLocation type="plasmid" evidence="1 2">
    <name>unnamed1</name>
</geneLocation>
<evidence type="ECO:0000313" key="2">
    <source>
        <dbReference type="Proteomes" id="UP000185622"/>
    </source>
</evidence>